<accession>A0A382YEV9</accession>
<proteinExistence type="predicted"/>
<gene>
    <name evidence="1" type="ORF">METZ01_LOCUS434618</name>
</gene>
<reference evidence="1" key="1">
    <citation type="submission" date="2018-05" db="EMBL/GenBank/DDBJ databases">
        <authorList>
            <person name="Lanie J.A."/>
            <person name="Ng W.-L."/>
            <person name="Kazmierczak K.M."/>
            <person name="Andrzejewski T.M."/>
            <person name="Davidsen T.M."/>
            <person name="Wayne K.J."/>
            <person name="Tettelin H."/>
            <person name="Glass J.I."/>
            <person name="Rusch D."/>
            <person name="Podicherti R."/>
            <person name="Tsui H.-C.T."/>
            <person name="Winkler M.E."/>
        </authorList>
    </citation>
    <scope>NUCLEOTIDE SEQUENCE</scope>
</reference>
<sequence>MAFINHCGASLISLDRLGELNDPVPYTNTHYPIRHDVFVNMAKDAITKGGFEIKSEEYSLLQVDDGKTKKDNMFGLLKVQSRREVMKDTGKVVGLRNSGSMDFRGVLGCGGECFVCDNLVFSAEIIVGRKHTKNIMVDLPGLMTAAVERL</sequence>
<dbReference type="EMBL" id="UINC01175240">
    <property type="protein sequence ID" value="SVD81764.1"/>
    <property type="molecule type" value="Genomic_DNA"/>
</dbReference>
<organism evidence="1">
    <name type="scientific">marine metagenome</name>
    <dbReference type="NCBI Taxonomy" id="408172"/>
    <lineage>
        <taxon>unclassified sequences</taxon>
        <taxon>metagenomes</taxon>
        <taxon>ecological metagenomes</taxon>
    </lineage>
</organism>
<evidence type="ECO:0000313" key="1">
    <source>
        <dbReference type="EMBL" id="SVD81764.1"/>
    </source>
</evidence>
<name>A0A382YEV9_9ZZZZ</name>
<protein>
    <submittedName>
        <fullName evidence="1">Uncharacterized protein</fullName>
    </submittedName>
</protein>
<feature type="non-terminal residue" evidence="1">
    <location>
        <position position="150"/>
    </location>
</feature>
<dbReference type="AlphaFoldDB" id="A0A382YEV9"/>